<evidence type="ECO:0000256" key="3">
    <source>
        <dbReference type="ARBA" id="ARBA00037882"/>
    </source>
</evidence>
<dbReference type="PANTHER" id="PTHR23150">
    <property type="entry name" value="SULFATASE MODIFYING FACTOR 1, 2"/>
    <property type="match status" value="1"/>
</dbReference>
<dbReference type="RefSeq" id="WP_189564803.1">
    <property type="nucleotide sequence ID" value="NZ_BMXF01000002.1"/>
</dbReference>
<dbReference type="InterPro" id="IPR005532">
    <property type="entry name" value="SUMF_dom"/>
</dbReference>
<evidence type="ECO:0000256" key="2">
    <source>
        <dbReference type="ARBA" id="ARBA00023004"/>
    </source>
</evidence>
<evidence type="ECO:0000313" key="7">
    <source>
        <dbReference type="EMBL" id="GHB70520.1"/>
    </source>
</evidence>
<evidence type="ECO:0000313" key="8">
    <source>
        <dbReference type="Proteomes" id="UP000598271"/>
    </source>
</evidence>
<protein>
    <submittedName>
        <fullName evidence="7">Ergothioneine biosynthesis protein EgtB</fullName>
    </submittedName>
</protein>
<dbReference type="Gene3D" id="3.90.1580.10">
    <property type="entry name" value="paralog of FGE (formylglycine-generating enzyme)"/>
    <property type="match status" value="2"/>
</dbReference>
<dbReference type="EMBL" id="BMXF01000002">
    <property type="protein sequence ID" value="GHB70520.1"/>
    <property type="molecule type" value="Genomic_DNA"/>
</dbReference>
<dbReference type="InterPro" id="IPR024775">
    <property type="entry name" value="DinB-like"/>
</dbReference>
<feature type="domain" description="Sulfatase-modifying factor enzyme-like" evidence="5">
    <location>
        <begin position="187"/>
        <end position="321"/>
    </location>
</feature>
<keyword evidence="8" id="KW-1185">Reference proteome</keyword>
<dbReference type="Proteomes" id="UP000598271">
    <property type="component" value="Unassembled WGS sequence"/>
</dbReference>
<dbReference type="SUPFAM" id="SSF56436">
    <property type="entry name" value="C-type lectin-like"/>
    <property type="match status" value="1"/>
</dbReference>
<reference evidence="7 8" key="1">
    <citation type="journal article" date="2014" name="Int. J. Syst. Evol. Microbiol.">
        <title>Complete genome sequence of Corynebacterium casei LMG S-19264T (=DSM 44701T), isolated from a smear-ripened cheese.</title>
        <authorList>
            <consortium name="US DOE Joint Genome Institute (JGI-PGF)"/>
            <person name="Walter F."/>
            <person name="Albersmeier A."/>
            <person name="Kalinowski J."/>
            <person name="Ruckert C."/>
        </authorList>
    </citation>
    <scope>NUCLEOTIDE SEQUENCE [LARGE SCALE GENOMIC DNA]</scope>
    <source>
        <strain evidence="7 8">KCTC 12866</strain>
    </source>
</reference>
<gene>
    <name evidence="7" type="ORF">GCM10007390_25270</name>
</gene>
<dbReference type="Pfam" id="PF03781">
    <property type="entry name" value="FGE-sulfatase"/>
    <property type="match status" value="1"/>
</dbReference>
<feature type="domain" description="DinB-like" evidence="6">
    <location>
        <begin position="24"/>
        <end position="154"/>
    </location>
</feature>
<dbReference type="InterPro" id="IPR017806">
    <property type="entry name" value="EgtB"/>
</dbReference>
<feature type="region of interest" description="Disordered" evidence="4">
    <location>
        <begin position="1"/>
        <end position="22"/>
    </location>
</feature>
<dbReference type="InterPro" id="IPR051043">
    <property type="entry name" value="Sulfatase_Mod_Factor_Kinase"/>
</dbReference>
<sequence length="399" mass="46752">MLPETETLEHSSDTTQHRDTPASYEVVRQYTEDLCEPLQLEDYIPQPVDFVSPPKWHLAHTSWFFEEFILVKYLKNYQRYHSDFSYLFNSYYNHMGSRVIRTDRGNITRPGVKEVYRYRAHVNEAMRQLMAENLTPELEELIILGLNHEQQHQELLITDLKYIFGHNPIFPVYKKDFSLTEVKNEESGWISVPEGVYEIGFQDGDFHYDNELGRHKAYLEGFEINRALVTNGEYLEFIQDGGYQNFDLWLDEGWQWVNAGAAQAPLYWHQIDGVWHTYTLGGLQKVNPDSVLCHVNFFEASAFAAWKGMRLPTEFEWEAAAPQLAWGQRWEWTHSAYLPYPRFSKAPGAIGEYNGKFMINQMVLRGGSTATSPGHSRITYRNFFHPHLQWQCMGVRLVR</sequence>
<name>A0A8J3D3W1_9BACT</name>
<dbReference type="AlphaFoldDB" id="A0A8J3D3W1"/>
<dbReference type="InterPro" id="IPR042095">
    <property type="entry name" value="SUMF_sf"/>
</dbReference>
<proteinExistence type="predicted"/>
<evidence type="ECO:0000259" key="5">
    <source>
        <dbReference type="Pfam" id="PF03781"/>
    </source>
</evidence>
<organism evidence="7 8">
    <name type="scientific">Persicitalea jodogahamensis</name>
    <dbReference type="NCBI Taxonomy" id="402147"/>
    <lineage>
        <taxon>Bacteria</taxon>
        <taxon>Pseudomonadati</taxon>
        <taxon>Bacteroidota</taxon>
        <taxon>Cytophagia</taxon>
        <taxon>Cytophagales</taxon>
        <taxon>Spirosomataceae</taxon>
        <taxon>Persicitalea</taxon>
    </lineage>
</organism>
<comment type="pathway">
    <text evidence="3">Amino-acid biosynthesis; ergothioneine biosynthesis.</text>
</comment>
<dbReference type="InterPro" id="IPR016187">
    <property type="entry name" value="CTDL_fold"/>
</dbReference>
<keyword evidence="1" id="KW-0560">Oxidoreductase</keyword>
<accession>A0A8J3D3W1</accession>
<evidence type="ECO:0000256" key="4">
    <source>
        <dbReference type="SAM" id="MobiDB-lite"/>
    </source>
</evidence>
<evidence type="ECO:0000259" key="6">
    <source>
        <dbReference type="Pfam" id="PF12867"/>
    </source>
</evidence>
<feature type="compositionally biased region" description="Basic and acidic residues" evidence="4">
    <location>
        <begin position="7"/>
        <end position="20"/>
    </location>
</feature>
<evidence type="ECO:0000256" key="1">
    <source>
        <dbReference type="ARBA" id="ARBA00023002"/>
    </source>
</evidence>
<dbReference type="PANTHER" id="PTHR23150:SF36">
    <property type="entry name" value="HERCYNINE OXYGENASE"/>
    <property type="match status" value="1"/>
</dbReference>
<dbReference type="NCBIfam" id="TIGR03440">
    <property type="entry name" value="egtB_TIGR03440"/>
    <property type="match status" value="1"/>
</dbReference>
<comment type="caution">
    <text evidence="7">The sequence shown here is derived from an EMBL/GenBank/DDBJ whole genome shotgun (WGS) entry which is preliminary data.</text>
</comment>
<dbReference type="GO" id="GO:0052699">
    <property type="term" value="P:ergothioneine biosynthetic process"/>
    <property type="evidence" value="ECO:0007669"/>
    <property type="project" value="InterPro"/>
</dbReference>
<dbReference type="Pfam" id="PF12867">
    <property type="entry name" value="DinB_2"/>
    <property type="match status" value="1"/>
</dbReference>
<keyword evidence="2" id="KW-0408">Iron</keyword>